<dbReference type="GO" id="GO:0003841">
    <property type="term" value="F:1-acylglycerol-3-phosphate O-acyltransferase activity"/>
    <property type="evidence" value="ECO:0007669"/>
    <property type="project" value="UniProtKB-UniRule"/>
</dbReference>
<dbReference type="NCBIfam" id="TIGR00530">
    <property type="entry name" value="AGP_acyltrn"/>
    <property type="match status" value="2"/>
</dbReference>
<keyword evidence="5" id="KW-0594">Phospholipid biosynthesis</keyword>
<dbReference type="AlphaFoldDB" id="A0AAV7IJH2"/>
<feature type="transmembrane region" description="Helical" evidence="6">
    <location>
        <begin position="316"/>
        <end position="335"/>
    </location>
</feature>
<keyword evidence="9" id="KW-1185">Reference proteome</keyword>
<dbReference type="InterPro" id="IPR004552">
    <property type="entry name" value="AGP_acyltrans"/>
</dbReference>
<evidence type="ECO:0000259" key="7">
    <source>
        <dbReference type="SMART" id="SM00563"/>
    </source>
</evidence>
<dbReference type="CDD" id="cd07989">
    <property type="entry name" value="LPLAT_AGPAT-like"/>
    <property type="match status" value="2"/>
</dbReference>
<dbReference type="PANTHER" id="PTHR10434">
    <property type="entry name" value="1-ACYL-SN-GLYCEROL-3-PHOSPHATE ACYLTRANSFERASE"/>
    <property type="match status" value="1"/>
</dbReference>
<name>A0AAV7IJH2_COTGL</name>
<comment type="catalytic activity">
    <reaction evidence="5">
        <text>a 1-acyl-sn-glycero-3-phosphate + an acyl-CoA = a 1,2-diacyl-sn-glycero-3-phosphate + CoA</text>
        <dbReference type="Rhea" id="RHEA:19709"/>
        <dbReference type="ChEBI" id="CHEBI:57287"/>
        <dbReference type="ChEBI" id="CHEBI:57970"/>
        <dbReference type="ChEBI" id="CHEBI:58342"/>
        <dbReference type="ChEBI" id="CHEBI:58608"/>
        <dbReference type="EC" id="2.3.1.51"/>
    </reaction>
</comment>
<dbReference type="PANTHER" id="PTHR10434:SF11">
    <property type="entry name" value="1-ACYL-SN-GLYCEROL-3-PHOSPHATE ACYLTRANSFERASE"/>
    <property type="match status" value="1"/>
</dbReference>
<keyword evidence="6" id="KW-1133">Transmembrane helix</keyword>
<gene>
    <name evidence="8" type="ORF">KQX54_014460</name>
</gene>
<keyword evidence="5" id="KW-0444">Lipid biosynthesis</keyword>
<dbReference type="GO" id="GO:0006654">
    <property type="term" value="P:phosphatidic acid biosynthetic process"/>
    <property type="evidence" value="ECO:0007669"/>
    <property type="project" value="TreeGrafter"/>
</dbReference>
<keyword evidence="4 5" id="KW-0012">Acyltransferase</keyword>
<organism evidence="8 9">
    <name type="scientific">Cotesia glomerata</name>
    <name type="common">Lepidopteran parasitic wasp</name>
    <name type="synonym">Apanteles glomeratus</name>
    <dbReference type="NCBI Taxonomy" id="32391"/>
    <lineage>
        <taxon>Eukaryota</taxon>
        <taxon>Metazoa</taxon>
        <taxon>Ecdysozoa</taxon>
        <taxon>Arthropoda</taxon>
        <taxon>Hexapoda</taxon>
        <taxon>Insecta</taxon>
        <taxon>Pterygota</taxon>
        <taxon>Neoptera</taxon>
        <taxon>Endopterygota</taxon>
        <taxon>Hymenoptera</taxon>
        <taxon>Apocrita</taxon>
        <taxon>Ichneumonoidea</taxon>
        <taxon>Braconidae</taxon>
        <taxon>Microgastrinae</taxon>
        <taxon>Cotesia</taxon>
    </lineage>
</organism>
<evidence type="ECO:0000256" key="6">
    <source>
        <dbReference type="SAM" id="Phobius"/>
    </source>
</evidence>
<reference evidence="8 9" key="1">
    <citation type="journal article" date="2021" name="J. Hered.">
        <title>A chromosome-level genome assembly of the parasitoid wasp, Cotesia glomerata (Hymenoptera: Braconidae).</title>
        <authorList>
            <person name="Pinto B.J."/>
            <person name="Weis J.J."/>
            <person name="Gamble T."/>
            <person name="Ode P.J."/>
            <person name="Paul R."/>
            <person name="Zaspel J.M."/>
        </authorList>
    </citation>
    <scope>NUCLEOTIDE SEQUENCE [LARGE SCALE GENOMIC DNA]</scope>
    <source>
        <strain evidence="8">CgM1</strain>
    </source>
</reference>
<feature type="domain" description="Phospholipid/glycerol acyltransferase" evidence="7">
    <location>
        <begin position="283"/>
        <end position="401"/>
    </location>
</feature>
<sequence>MFRPKNMRNWMIVSKICGFVCVLMGLELEMRNLEGLKREKGCIVVSNHQSSLDVLGLFKIGQLINNNCGIVAKKELFYIWPPGLVLWLCGSIFIDRKNPDKARTELNAVSEKVRKENIKLWIFPEGTRRNNGKINSFKKGAFHMAVNAKLDIIPVIFSSYYFLENKKRFDSGKIIITALPAVSTENSSLEEVMDKVHFMMEEIFQSTSAETKLANNFMKFYTKFFIYYGLLVVTTTLLIPIFIFRPRDVRNCVIVAKACSYINKLLGVTWEIRNRENLRKKACIIVVNHQSAVDVLGLHQFWPLISKANVVAKKELFYLTGPIGIVFWLCGVICIDRRNPDKARSDLNAVACKLKEEDTKLVIFPEGTRRNNGKINPFRKGAFHMAVNAKLDIVPVVFSSQYFLETKKRFDSGKVIITALPAISTDGASVDEVMEKTYKVMDEAFQASSAEVKNSIKS</sequence>
<keyword evidence="6" id="KW-0812">Transmembrane</keyword>
<comment type="caution">
    <text evidence="8">The sequence shown here is derived from an EMBL/GenBank/DDBJ whole genome shotgun (WGS) entry which is preliminary data.</text>
</comment>
<comment type="pathway">
    <text evidence="1">Phospholipid metabolism; CDP-diacylglycerol biosynthesis; CDP-diacylglycerol from sn-glycerol 3-phosphate: step 2/3.</text>
</comment>
<proteinExistence type="inferred from homology"/>
<dbReference type="SUPFAM" id="SSF69593">
    <property type="entry name" value="Glycerol-3-phosphate (1)-acyltransferase"/>
    <property type="match status" value="2"/>
</dbReference>
<feature type="domain" description="Phospholipid/glycerol acyltransferase" evidence="7">
    <location>
        <begin position="42"/>
        <end position="160"/>
    </location>
</feature>
<dbReference type="GO" id="GO:0005783">
    <property type="term" value="C:endoplasmic reticulum"/>
    <property type="evidence" value="ECO:0007669"/>
    <property type="project" value="TreeGrafter"/>
</dbReference>
<evidence type="ECO:0000256" key="4">
    <source>
        <dbReference type="ARBA" id="ARBA00023315"/>
    </source>
</evidence>
<evidence type="ECO:0000256" key="3">
    <source>
        <dbReference type="ARBA" id="ARBA00022679"/>
    </source>
</evidence>
<protein>
    <recommendedName>
        <fullName evidence="5">1-acyl-sn-glycerol-3-phosphate acyltransferase</fullName>
        <ecNumber evidence="5">2.3.1.51</ecNumber>
    </recommendedName>
</protein>
<evidence type="ECO:0000313" key="9">
    <source>
        <dbReference type="Proteomes" id="UP000826195"/>
    </source>
</evidence>
<dbReference type="Proteomes" id="UP000826195">
    <property type="component" value="Unassembled WGS sequence"/>
</dbReference>
<dbReference type="GO" id="GO:0016020">
    <property type="term" value="C:membrane"/>
    <property type="evidence" value="ECO:0007669"/>
    <property type="project" value="InterPro"/>
</dbReference>
<evidence type="ECO:0000256" key="5">
    <source>
        <dbReference type="RuleBase" id="RU361267"/>
    </source>
</evidence>
<evidence type="ECO:0000313" key="8">
    <source>
        <dbReference type="EMBL" id="KAH0552722.1"/>
    </source>
</evidence>
<feature type="transmembrane region" description="Helical" evidence="6">
    <location>
        <begin position="225"/>
        <end position="244"/>
    </location>
</feature>
<feature type="transmembrane region" description="Helical" evidence="6">
    <location>
        <begin position="76"/>
        <end position="94"/>
    </location>
</feature>
<evidence type="ECO:0000256" key="1">
    <source>
        <dbReference type="ARBA" id="ARBA00004728"/>
    </source>
</evidence>
<comment type="similarity">
    <text evidence="2 5">Belongs to the 1-acyl-sn-glycerol-3-phosphate acyltransferase family.</text>
</comment>
<keyword evidence="5" id="KW-0443">Lipid metabolism</keyword>
<keyword evidence="3 5" id="KW-0808">Transferase</keyword>
<accession>A0AAV7IJH2</accession>
<keyword evidence="6" id="KW-0472">Membrane</keyword>
<keyword evidence="5" id="KW-1208">Phospholipid metabolism</keyword>
<dbReference type="EMBL" id="JAHXZJ010001492">
    <property type="protein sequence ID" value="KAH0552722.1"/>
    <property type="molecule type" value="Genomic_DNA"/>
</dbReference>
<evidence type="ECO:0000256" key="2">
    <source>
        <dbReference type="ARBA" id="ARBA00008655"/>
    </source>
</evidence>
<dbReference type="Pfam" id="PF01553">
    <property type="entry name" value="Acyltransferase"/>
    <property type="match status" value="2"/>
</dbReference>
<dbReference type="EC" id="2.3.1.51" evidence="5"/>
<comment type="domain">
    <text evidence="5">The HXXXXD motif is essential for acyltransferase activity and may constitute the binding site for the phosphate moiety of the glycerol-3-phosphate.</text>
</comment>
<dbReference type="SMART" id="SM00563">
    <property type="entry name" value="PlsC"/>
    <property type="match status" value="2"/>
</dbReference>
<dbReference type="InterPro" id="IPR002123">
    <property type="entry name" value="Plipid/glycerol_acylTrfase"/>
</dbReference>